<dbReference type="InterPro" id="IPR052048">
    <property type="entry name" value="ST_Response_Regulator"/>
</dbReference>
<dbReference type="SUPFAM" id="SSF52172">
    <property type="entry name" value="CheY-like"/>
    <property type="match status" value="1"/>
</dbReference>
<gene>
    <name evidence="4" type="ORF">ACFQ27_11680</name>
</gene>
<organism evidence="4 5">
    <name type="scientific">Phenylobacterium conjunctum</name>
    <dbReference type="NCBI Taxonomy" id="1298959"/>
    <lineage>
        <taxon>Bacteria</taxon>
        <taxon>Pseudomonadati</taxon>
        <taxon>Pseudomonadota</taxon>
        <taxon>Alphaproteobacteria</taxon>
        <taxon>Caulobacterales</taxon>
        <taxon>Caulobacteraceae</taxon>
        <taxon>Phenylobacterium</taxon>
    </lineage>
</organism>
<keyword evidence="1" id="KW-0597">Phosphoprotein</keyword>
<evidence type="ECO:0000256" key="1">
    <source>
        <dbReference type="PROSITE-ProRule" id="PRU00169"/>
    </source>
</evidence>
<dbReference type="SMART" id="SM00448">
    <property type="entry name" value="REC"/>
    <property type="match status" value="1"/>
</dbReference>
<dbReference type="PANTHER" id="PTHR43228:SF1">
    <property type="entry name" value="TWO-COMPONENT RESPONSE REGULATOR ARR22"/>
    <property type="match status" value="1"/>
</dbReference>
<name>A0ABW3T2V6_9CAUL</name>
<protein>
    <submittedName>
        <fullName evidence="4">Response regulator</fullName>
    </submittedName>
</protein>
<proteinExistence type="predicted"/>
<evidence type="ECO:0000259" key="3">
    <source>
        <dbReference type="PROSITE" id="PS50110"/>
    </source>
</evidence>
<dbReference type="InterPro" id="IPR011006">
    <property type="entry name" value="CheY-like_superfamily"/>
</dbReference>
<dbReference type="Pfam" id="PF00072">
    <property type="entry name" value="Response_reg"/>
    <property type="match status" value="1"/>
</dbReference>
<comment type="caution">
    <text evidence="4">The sequence shown here is derived from an EMBL/GenBank/DDBJ whole genome shotgun (WGS) entry which is preliminary data.</text>
</comment>
<feature type="modified residue" description="4-aspartylphosphate" evidence="1">
    <location>
        <position position="59"/>
    </location>
</feature>
<accession>A0ABW3T2V6</accession>
<feature type="region of interest" description="Disordered" evidence="2">
    <location>
        <begin position="136"/>
        <end position="166"/>
    </location>
</feature>
<dbReference type="PROSITE" id="PS50110">
    <property type="entry name" value="RESPONSE_REGULATORY"/>
    <property type="match status" value="1"/>
</dbReference>
<evidence type="ECO:0000256" key="2">
    <source>
        <dbReference type="SAM" id="MobiDB-lite"/>
    </source>
</evidence>
<dbReference type="Proteomes" id="UP001597216">
    <property type="component" value="Unassembled WGS sequence"/>
</dbReference>
<sequence>MTNPLARLRVLLVDDNIRTIDLVKTMLRGFGFEQFYEATNIADAQQILRTKPVDLVLLDYILGPEEGVTLARWIRANPASKHEDVPIIMLTGHADRARVVAARDSGVNEICVKPFTPADLMKRMLTTFESPRPFIRNPGGYVGPDRRRHNDPKYKGPDRRRGPAMI</sequence>
<keyword evidence="5" id="KW-1185">Reference proteome</keyword>
<dbReference type="RefSeq" id="WP_374347136.1">
    <property type="nucleotide sequence ID" value="NZ_JBHTLQ010000024.1"/>
</dbReference>
<dbReference type="PANTHER" id="PTHR43228">
    <property type="entry name" value="TWO-COMPONENT RESPONSE REGULATOR"/>
    <property type="match status" value="1"/>
</dbReference>
<feature type="compositionally biased region" description="Basic and acidic residues" evidence="2">
    <location>
        <begin position="151"/>
        <end position="166"/>
    </location>
</feature>
<dbReference type="InterPro" id="IPR001789">
    <property type="entry name" value="Sig_transdc_resp-reg_receiver"/>
</dbReference>
<dbReference type="Gene3D" id="3.40.50.2300">
    <property type="match status" value="1"/>
</dbReference>
<feature type="domain" description="Response regulatory" evidence="3">
    <location>
        <begin position="9"/>
        <end position="128"/>
    </location>
</feature>
<reference evidence="5" key="1">
    <citation type="journal article" date="2019" name="Int. J. Syst. Evol. Microbiol.">
        <title>The Global Catalogue of Microorganisms (GCM) 10K type strain sequencing project: providing services to taxonomists for standard genome sequencing and annotation.</title>
        <authorList>
            <consortium name="The Broad Institute Genomics Platform"/>
            <consortium name="The Broad Institute Genome Sequencing Center for Infectious Disease"/>
            <person name="Wu L."/>
            <person name="Ma J."/>
        </authorList>
    </citation>
    <scope>NUCLEOTIDE SEQUENCE [LARGE SCALE GENOMIC DNA]</scope>
    <source>
        <strain evidence="5">CCUG 55074</strain>
    </source>
</reference>
<evidence type="ECO:0000313" key="5">
    <source>
        <dbReference type="Proteomes" id="UP001597216"/>
    </source>
</evidence>
<dbReference type="EMBL" id="JBHTLQ010000024">
    <property type="protein sequence ID" value="MFD1191241.1"/>
    <property type="molecule type" value="Genomic_DNA"/>
</dbReference>
<evidence type="ECO:0000313" key="4">
    <source>
        <dbReference type="EMBL" id="MFD1191241.1"/>
    </source>
</evidence>